<reference evidence="10" key="2">
    <citation type="journal article" date="2023" name="Science">
        <title>Genomic signatures of disease resistance in endangered staghorn corals.</title>
        <authorList>
            <person name="Vollmer S.V."/>
            <person name="Selwyn J.D."/>
            <person name="Despard B.A."/>
            <person name="Roesel C.L."/>
        </authorList>
    </citation>
    <scope>NUCLEOTIDE SEQUENCE</scope>
    <source>
        <strain evidence="10">K2</strain>
    </source>
</reference>
<gene>
    <name evidence="10" type="ORF">P5673_024778</name>
</gene>
<feature type="transmembrane region" description="Helical" evidence="8">
    <location>
        <begin position="196"/>
        <end position="220"/>
    </location>
</feature>
<feature type="transmembrane region" description="Helical" evidence="8">
    <location>
        <begin position="32"/>
        <end position="61"/>
    </location>
</feature>
<comment type="subcellular location">
    <subcellularLocation>
        <location evidence="1">Membrane</location>
        <topology evidence="1">Multi-pass membrane protein</topology>
    </subcellularLocation>
</comment>
<dbReference type="GO" id="GO:0005886">
    <property type="term" value="C:plasma membrane"/>
    <property type="evidence" value="ECO:0007669"/>
    <property type="project" value="TreeGrafter"/>
</dbReference>
<evidence type="ECO:0000313" key="10">
    <source>
        <dbReference type="EMBL" id="KAK2553797.1"/>
    </source>
</evidence>
<dbReference type="GO" id="GO:0004930">
    <property type="term" value="F:G protein-coupled receptor activity"/>
    <property type="evidence" value="ECO:0007669"/>
    <property type="project" value="UniProtKB-KW"/>
</dbReference>
<dbReference type="InterPro" id="IPR017452">
    <property type="entry name" value="GPCR_Rhodpsn_7TM"/>
</dbReference>
<dbReference type="PRINTS" id="PR00237">
    <property type="entry name" value="GPCRRHODOPSN"/>
</dbReference>
<protein>
    <submittedName>
        <fullName evidence="10">Orexin receptor type 2</fullName>
    </submittedName>
</protein>
<evidence type="ECO:0000313" key="11">
    <source>
        <dbReference type="Proteomes" id="UP001249851"/>
    </source>
</evidence>
<dbReference type="Pfam" id="PF00001">
    <property type="entry name" value="7tm_1"/>
    <property type="match status" value="1"/>
</dbReference>
<dbReference type="CDD" id="cd00637">
    <property type="entry name" value="7tm_classA_rhodopsin-like"/>
    <property type="match status" value="1"/>
</dbReference>
<dbReference type="EMBL" id="JARQWQ010000074">
    <property type="protein sequence ID" value="KAK2553797.1"/>
    <property type="molecule type" value="Genomic_DNA"/>
</dbReference>
<comment type="caution">
    <text evidence="10">The sequence shown here is derived from an EMBL/GenBank/DDBJ whole genome shotgun (WGS) entry which is preliminary data.</text>
</comment>
<keyword evidence="5 8" id="KW-0472">Membrane</keyword>
<dbReference type="PANTHER" id="PTHR45695:SF15">
    <property type="entry name" value="OPSIN RH2"/>
    <property type="match status" value="1"/>
</dbReference>
<feature type="transmembrane region" description="Helical" evidence="8">
    <location>
        <begin position="116"/>
        <end position="134"/>
    </location>
</feature>
<evidence type="ECO:0000256" key="8">
    <source>
        <dbReference type="SAM" id="Phobius"/>
    </source>
</evidence>
<keyword evidence="6 10" id="KW-0675">Receptor</keyword>
<feature type="transmembrane region" description="Helical" evidence="8">
    <location>
        <begin position="287"/>
        <end position="308"/>
    </location>
</feature>
<name>A0AAD9Q2Y8_ACRCE</name>
<evidence type="ECO:0000256" key="6">
    <source>
        <dbReference type="ARBA" id="ARBA00023170"/>
    </source>
</evidence>
<proteinExistence type="predicted"/>
<feature type="transmembrane region" description="Helical" evidence="8">
    <location>
        <begin position="254"/>
        <end position="275"/>
    </location>
</feature>
<keyword evidence="3 8" id="KW-1133">Transmembrane helix</keyword>
<keyword evidence="11" id="KW-1185">Reference proteome</keyword>
<keyword evidence="2 8" id="KW-0812">Transmembrane</keyword>
<evidence type="ECO:0000256" key="5">
    <source>
        <dbReference type="ARBA" id="ARBA00023136"/>
    </source>
</evidence>
<reference evidence="10" key="1">
    <citation type="journal article" date="2023" name="G3 (Bethesda)">
        <title>Whole genome assembly and annotation of the endangered Caribbean coral Acropora cervicornis.</title>
        <authorList>
            <person name="Selwyn J.D."/>
            <person name="Vollmer S.V."/>
        </authorList>
    </citation>
    <scope>NUCLEOTIDE SEQUENCE</scope>
    <source>
        <strain evidence="10">K2</strain>
    </source>
</reference>
<dbReference type="PROSITE" id="PS50262">
    <property type="entry name" value="G_PROTEIN_RECEP_F1_2"/>
    <property type="match status" value="1"/>
</dbReference>
<dbReference type="PANTHER" id="PTHR45695">
    <property type="entry name" value="LEUCOKININ RECEPTOR-RELATED"/>
    <property type="match status" value="1"/>
</dbReference>
<evidence type="ECO:0000256" key="3">
    <source>
        <dbReference type="ARBA" id="ARBA00022989"/>
    </source>
</evidence>
<keyword evidence="4" id="KW-0297">G-protein coupled receptor</keyword>
<dbReference type="InterPro" id="IPR000276">
    <property type="entry name" value="GPCR_Rhodpsn"/>
</dbReference>
<feature type="transmembrane region" description="Helical" evidence="8">
    <location>
        <begin position="73"/>
        <end position="96"/>
    </location>
</feature>
<accession>A0AAD9Q2Y8</accession>
<keyword evidence="7" id="KW-0807">Transducer</keyword>
<organism evidence="10 11">
    <name type="scientific">Acropora cervicornis</name>
    <name type="common">Staghorn coral</name>
    <dbReference type="NCBI Taxonomy" id="6130"/>
    <lineage>
        <taxon>Eukaryota</taxon>
        <taxon>Metazoa</taxon>
        <taxon>Cnidaria</taxon>
        <taxon>Anthozoa</taxon>
        <taxon>Hexacorallia</taxon>
        <taxon>Scleractinia</taxon>
        <taxon>Astrocoeniina</taxon>
        <taxon>Acroporidae</taxon>
        <taxon>Acropora</taxon>
    </lineage>
</organism>
<evidence type="ECO:0000256" key="7">
    <source>
        <dbReference type="ARBA" id="ARBA00023224"/>
    </source>
</evidence>
<evidence type="ECO:0000256" key="1">
    <source>
        <dbReference type="ARBA" id="ARBA00004141"/>
    </source>
</evidence>
<dbReference type="SUPFAM" id="SSF81321">
    <property type="entry name" value="Family A G protein-coupled receptor-like"/>
    <property type="match status" value="1"/>
</dbReference>
<evidence type="ECO:0000256" key="2">
    <source>
        <dbReference type="ARBA" id="ARBA00022692"/>
    </source>
</evidence>
<evidence type="ECO:0000259" key="9">
    <source>
        <dbReference type="PROSITE" id="PS50262"/>
    </source>
</evidence>
<feature type="transmembrane region" description="Helical" evidence="8">
    <location>
        <begin position="154"/>
        <end position="176"/>
    </location>
</feature>
<feature type="domain" description="G-protein coupled receptors family 1 profile" evidence="9">
    <location>
        <begin position="52"/>
        <end position="309"/>
    </location>
</feature>
<dbReference type="Proteomes" id="UP001249851">
    <property type="component" value="Unassembled WGS sequence"/>
</dbReference>
<sequence length="392" mass="45304">MASNETEVSIPSSPSFTNTTVVTELYVDNLPVWVHIFGFSLYVILLIMVFFVDTTILFVFWRLKELRNITNNLLCNMVAADLLFALQTPFEGISILSDEWELGNDLCKLHRFLLHTYYNVVILSLTIVSVERYFAICQPMRFKKHEVTFRCGRLIVVAWVASLILSVPQLCLSSVYTVKGKLVCMEERPEDYLKVFLAYHVPIFFALYFVPILTMCFTYIKVSKQLNDVVGRYRERSRFDICSALKMRKNIIRMLLVVFLVFVICLTPLTFMELIHVTPIMKKYDPFGFLSVGVGMLAFSHALFNPLVSSFMSREFRKAAKKAFSCPKKIEFCKLKRKTINEKKRRDMTQSGVQIGKKADNAVYQQEHAFNKRAMLSFETITESTDVVSNEE</sequence>
<evidence type="ECO:0000256" key="4">
    <source>
        <dbReference type="ARBA" id="ARBA00023040"/>
    </source>
</evidence>
<dbReference type="Gene3D" id="1.20.1070.10">
    <property type="entry name" value="Rhodopsin 7-helix transmembrane proteins"/>
    <property type="match status" value="1"/>
</dbReference>
<dbReference type="AlphaFoldDB" id="A0AAD9Q2Y8"/>